<feature type="compositionally biased region" description="Basic and acidic residues" evidence="1">
    <location>
        <begin position="27"/>
        <end position="36"/>
    </location>
</feature>
<protein>
    <submittedName>
        <fullName evidence="2">Uncharacterized protein</fullName>
    </submittedName>
</protein>
<dbReference type="HOGENOM" id="CLU_2122821_0_0_1"/>
<feature type="region of interest" description="Disordered" evidence="1">
    <location>
        <begin position="94"/>
        <end position="114"/>
    </location>
</feature>
<reference evidence="2 3" key="1">
    <citation type="submission" date="2014-02" db="EMBL/GenBank/DDBJ databases">
        <title>The Genome Sequence of Trichophyton interdigitale MR816.</title>
        <authorList>
            <consortium name="The Broad Institute Genomics Platform"/>
            <person name="Cuomo C.A."/>
            <person name="White T.C."/>
            <person name="Graser Y."/>
            <person name="Martinez-Rossi N."/>
            <person name="Heitman J."/>
            <person name="Young S.K."/>
            <person name="Zeng Q."/>
            <person name="Gargeya S."/>
            <person name="Abouelleil A."/>
            <person name="Alvarado L."/>
            <person name="Chapman S.B."/>
            <person name="Gainer-Dewar J."/>
            <person name="Goldberg J."/>
            <person name="Griggs A."/>
            <person name="Gujja S."/>
            <person name="Hansen M."/>
            <person name="Howarth C."/>
            <person name="Imamovic A."/>
            <person name="Larimer J."/>
            <person name="Martinez D."/>
            <person name="Murphy C."/>
            <person name="Pearson M.D."/>
            <person name="Persinoti G."/>
            <person name="Poon T."/>
            <person name="Priest M."/>
            <person name="Roberts A.D."/>
            <person name="Saif S."/>
            <person name="Shea T.D."/>
            <person name="Sykes S.N."/>
            <person name="Wortman J."/>
            <person name="Nusbaum C."/>
            <person name="Birren B."/>
        </authorList>
    </citation>
    <scope>NUCLEOTIDE SEQUENCE [LARGE SCALE GENOMIC DNA]</scope>
    <source>
        <strain evidence="2 3">MR816</strain>
    </source>
</reference>
<proteinExistence type="predicted"/>
<feature type="region of interest" description="Disordered" evidence="1">
    <location>
        <begin position="1"/>
        <end position="54"/>
    </location>
</feature>
<evidence type="ECO:0000313" key="2">
    <source>
        <dbReference type="EMBL" id="KDB21582.1"/>
    </source>
</evidence>
<sequence>MTQTENLTGQTADASLSPFVHTPPESPNHERKRAPENDPMVMNDVPNSDGPFSPPFIELLRTTYISSSTTRPKHHEEAQAMLRVLYTGPVQLEMRQEAKASNQDGTQSPSQINQ</sequence>
<keyword evidence="3" id="KW-1185">Reference proteome</keyword>
<evidence type="ECO:0000313" key="3">
    <source>
        <dbReference type="Proteomes" id="UP000024533"/>
    </source>
</evidence>
<organism evidence="2 3">
    <name type="scientific">Trichophyton interdigitale (strain MR816)</name>
    <dbReference type="NCBI Taxonomy" id="1215338"/>
    <lineage>
        <taxon>Eukaryota</taxon>
        <taxon>Fungi</taxon>
        <taxon>Dikarya</taxon>
        <taxon>Ascomycota</taxon>
        <taxon>Pezizomycotina</taxon>
        <taxon>Eurotiomycetes</taxon>
        <taxon>Eurotiomycetidae</taxon>
        <taxon>Onygenales</taxon>
        <taxon>Arthrodermataceae</taxon>
        <taxon>Trichophyton</taxon>
    </lineage>
</organism>
<feature type="compositionally biased region" description="Polar residues" evidence="1">
    <location>
        <begin position="99"/>
        <end position="114"/>
    </location>
</feature>
<feature type="compositionally biased region" description="Polar residues" evidence="1">
    <location>
        <begin position="1"/>
        <end position="14"/>
    </location>
</feature>
<dbReference type="EMBL" id="AOKY01000456">
    <property type="protein sequence ID" value="KDB21582.1"/>
    <property type="molecule type" value="Genomic_DNA"/>
</dbReference>
<dbReference type="AlphaFoldDB" id="A0A059J257"/>
<comment type="caution">
    <text evidence="2">The sequence shown here is derived from an EMBL/GenBank/DDBJ whole genome shotgun (WGS) entry which is preliminary data.</text>
</comment>
<name>A0A059J257_TRIIM</name>
<dbReference type="Proteomes" id="UP000024533">
    <property type="component" value="Unassembled WGS sequence"/>
</dbReference>
<accession>A0A059J257</accession>
<gene>
    <name evidence="2" type="ORF">H109_06485</name>
</gene>
<evidence type="ECO:0000256" key="1">
    <source>
        <dbReference type="SAM" id="MobiDB-lite"/>
    </source>
</evidence>